<reference evidence="4" key="1">
    <citation type="submission" date="2017-04" db="EMBL/GenBank/DDBJ databases">
        <authorList>
            <person name="Varghese N."/>
            <person name="Submissions S."/>
        </authorList>
    </citation>
    <scope>NUCLEOTIDE SEQUENCE [LARGE SCALE GENOMIC DNA]</scope>
    <source>
        <strain evidence="4">VKM Ac-2121</strain>
    </source>
</reference>
<organism evidence="3 4">
    <name type="scientific">Rathayibacter oskolensis</name>
    <dbReference type="NCBI Taxonomy" id="1891671"/>
    <lineage>
        <taxon>Bacteria</taxon>
        <taxon>Bacillati</taxon>
        <taxon>Actinomycetota</taxon>
        <taxon>Actinomycetes</taxon>
        <taxon>Micrococcales</taxon>
        <taxon>Microbacteriaceae</taxon>
        <taxon>Rathayibacter</taxon>
    </lineage>
</organism>
<evidence type="ECO:0000313" key="4">
    <source>
        <dbReference type="Proteomes" id="UP000193711"/>
    </source>
</evidence>
<sequence length="198" mass="19254">MSGAHRAARRRRSPRALVAIGAGAALVLGAAAGAAALFDARDTATAGVGAGVVTAEFDATGVTNLSVPVTGLVPGGSDRRLLDLTNAGTVTIAALQLETAAPVVGGSASDGVQLALERCSVAWSADGASCAGTVTTVSPDRPASGRIDLPGSPALAVGATDHLRLTVRLPESAPSGVQGTSGALSVSVTGVQGPGRQR</sequence>
<dbReference type="AlphaFoldDB" id="A0A1X7PG56"/>
<feature type="compositionally biased region" description="Polar residues" evidence="1">
    <location>
        <begin position="175"/>
        <end position="190"/>
    </location>
</feature>
<name>A0A1X7PG56_9MICO</name>
<feature type="signal peptide" evidence="2">
    <location>
        <begin position="1"/>
        <end position="34"/>
    </location>
</feature>
<feature type="chain" id="PRO_5013141027" description="Camelysin metallo-endopeptidase" evidence="2">
    <location>
        <begin position="35"/>
        <end position="198"/>
    </location>
</feature>
<dbReference type="OrthoDB" id="5126173at2"/>
<dbReference type="STRING" id="1891671.SAMN06295885_3516"/>
<dbReference type="EMBL" id="FXBM01000004">
    <property type="protein sequence ID" value="SMH50384.1"/>
    <property type="molecule type" value="Genomic_DNA"/>
</dbReference>
<keyword evidence="2" id="KW-0732">Signal</keyword>
<evidence type="ECO:0000256" key="1">
    <source>
        <dbReference type="SAM" id="MobiDB-lite"/>
    </source>
</evidence>
<feature type="region of interest" description="Disordered" evidence="1">
    <location>
        <begin position="172"/>
        <end position="198"/>
    </location>
</feature>
<proteinExistence type="predicted"/>
<accession>A0A1X7PG56</accession>
<evidence type="ECO:0000256" key="2">
    <source>
        <dbReference type="SAM" id="SignalP"/>
    </source>
</evidence>
<protein>
    <recommendedName>
        <fullName evidence="5">Camelysin metallo-endopeptidase</fullName>
    </recommendedName>
</protein>
<gene>
    <name evidence="3" type="ORF">SAMN06295885_3516</name>
</gene>
<evidence type="ECO:0000313" key="3">
    <source>
        <dbReference type="EMBL" id="SMH50384.1"/>
    </source>
</evidence>
<dbReference type="Proteomes" id="UP000193711">
    <property type="component" value="Unassembled WGS sequence"/>
</dbReference>
<evidence type="ECO:0008006" key="5">
    <source>
        <dbReference type="Google" id="ProtNLM"/>
    </source>
</evidence>
<keyword evidence="4" id="KW-1185">Reference proteome</keyword>
<dbReference type="RefSeq" id="WP_085477919.1">
    <property type="nucleotide sequence ID" value="NZ_FXBM01000004.1"/>
</dbReference>